<gene>
    <name evidence="2" type="ORF">FHU29_002818</name>
</gene>
<dbReference type="PROSITE" id="PS50801">
    <property type="entry name" value="STAS"/>
    <property type="match status" value="1"/>
</dbReference>
<reference evidence="2 3" key="1">
    <citation type="submission" date="2020-08" db="EMBL/GenBank/DDBJ databases">
        <title>Sequencing the genomes of 1000 actinobacteria strains.</title>
        <authorList>
            <person name="Klenk H.-P."/>
        </authorList>
    </citation>
    <scope>NUCLEOTIDE SEQUENCE [LARGE SCALE GENOMIC DNA]</scope>
    <source>
        <strain evidence="2 3">DSM 45258</strain>
    </source>
</reference>
<comment type="caution">
    <text evidence="2">The sequence shown here is derived from an EMBL/GenBank/DDBJ whole genome shotgun (WGS) entry which is preliminary data.</text>
</comment>
<evidence type="ECO:0000313" key="2">
    <source>
        <dbReference type="EMBL" id="MBB3038369.1"/>
    </source>
</evidence>
<protein>
    <submittedName>
        <fullName evidence="2">Anti-anti-sigma factor</fullName>
    </submittedName>
</protein>
<sequence length="137" mass="14704">MRSYSTRIHATAVADAHVSAERTFSGAVIIRISGEIDATNALDVWSSLAPHLETGGPRIFDLTGITFLGVSGAEVLLRAGDRLMEHGTRFATVGSRAVRHLLCAAELDEKLNVMRGVSDAVHKLSHDPTVQVLEQTS</sequence>
<organism evidence="2 3">
    <name type="scientific">Hoyosella altamirensis</name>
    <dbReference type="NCBI Taxonomy" id="616997"/>
    <lineage>
        <taxon>Bacteria</taxon>
        <taxon>Bacillati</taxon>
        <taxon>Actinomycetota</taxon>
        <taxon>Actinomycetes</taxon>
        <taxon>Mycobacteriales</taxon>
        <taxon>Hoyosellaceae</taxon>
        <taxon>Hoyosella</taxon>
    </lineage>
</organism>
<dbReference type="CDD" id="cd07043">
    <property type="entry name" value="STAS_anti-anti-sigma_factors"/>
    <property type="match status" value="1"/>
</dbReference>
<keyword evidence="3" id="KW-1185">Reference proteome</keyword>
<accession>A0A839RPX5</accession>
<dbReference type="AlphaFoldDB" id="A0A839RPX5"/>
<dbReference type="SUPFAM" id="SSF52091">
    <property type="entry name" value="SpoIIaa-like"/>
    <property type="match status" value="1"/>
</dbReference>
<evidence type="ECO:0000313" key="3">
    <source>
        <dbReference type="Proteomes" id="UP000567922"/>
    </source>
</evidence>
<dbReference type="InterPro" id="IPR002645">
    <property type="entry name" value="STAS_dom"/>
</dbReference>
<dbReference type="OrthoDB" id="4750285at2"/>
<dbReference type="Gene3D" id="3.30.750.24">
    <property type="entry name" value="STAS domain"/>
    <property type="match status" value="1"/>
</dbReference>
<name>A0A839RPX5_9ACTN</name>
<dbReference type="Pfam" id="PF01740">
    <property type="entry name" value="STAS"/>
    <property type="match status" value="1"/>
</dbReference>
<dbReference type="Proteomes" id="UP000567922">
    <property type="component" value="Unassembled WGS sequence"/>
</dbReference>
<proteinExistence type="predicted"/>
<feature type="domain" description="STAS" evidence="1">
    <location>
        <begin position="26"/>
        <end position="124"/>
    </location>
</feature>
<dbReference type="EMBL" id="JACHWS010000002">
    <property type="protein sequence ID" value="MBB3038369.1"/>
    <property type="molecule type" value="Genomic_DNA"/>
</dbReference>
<dbReference type="RefSeq" id="WP_083962084.1">
    <property type="nucleotide sequence ID" value="NZ_BDDI01000001.1"/>
</dbReference>
<evidence type="ECO:0000259" key="1">
    <source>
        <dbReference type="PROSITE" id="PS50801"/>
    </source>
</evidence>
<dbReference type="InterPro" id="IPR036513">
    <property type="entry name" value="STAS_dom_sf"/>
</dbReference>